<protein>
    <submittedName>
        <fullName evidence="1">Uncharacterized protein</fullName>
    </submittedName>
</protein>
<evidence type="ECO:0000313" key="1">
    <source>
        <dbReference type="EnsemblPlants" id="AVESA.00010b.r2.7CG0685260.1.CDS"/>
    </source>
</evidence>
<keyword evidence="2" id="KW-1185">Reference proteome</keyword>
<sequence length="167" mass="18600">MAEDSRSRPFIWDIVDQLNNGMESTEEDIGGANESMVDQISPYEWELLSLDPLELCLPFEPNTQIPRTLQLTNERDDHIAFIAHTANAHYKYRVEPSQGVVPPQSRCSVTVTLLARHKAPVMPTDKIALWMARVEEGVSAEGIDPTTFDADTGGLVDEVDLTVVFTT</sequence>
<dbReference type="EnsemblPlants" id="AVESA.00010b.r2.7CG0685260.1">
    <property type="protein sequence ID" value="AVESA.00010b.r2.7CG0685260.1.CDS"/>
    <property type="gene ID" value="AVESA.00010b.r2.7CG0685260"/>
</dbReference>
<proteinExistence type="predicted"/>
<dbReference type="Proteomes" id="UP001732700">
    <property type="component" value="Chromosome 7C"/>
</dbReference>
<reference evidence="1" key="2">
    <citation type="submission" date="2025-09" db="UniProtKB">
        <authorList>
            <consortium name="EnsemblPlants"/>
        </authorList>
    </citation>
    <scope>IDENTIFICATION</scope>
</reference>
<evidence type="ECO:0000313" key="2">
    <source>
        <dbReference type="Proteomes" id="UP001732700"/>
    </source>
</evidence>
<accession>A0ACD6A1J6</accession>
<organism evidence="1 2">
    <name type="scientific">Avena sativa</name>
    <name type="common">Oat</name>
    <dbReference type="NCBI Taxonomy" id="4498"/>
    <lineage>
        <taxon>Eukaryota</taxon>
        <taxon>Viridiplantae</taxon>
        <taxon>Streptophyta</taxon>
        <taxon>Embryophyta</taxon>
        <taxon>Tracheophyta</taxon>
        <taxon>Spermatophyta</taxon>
        <taxon>Magnoliopsida</taxon>
        <taxon>Liliopsida</taxon>
        <taxon>Poales</taxon>
        <taxon>Poaceae</taxon>
        <taxon>BOP clade</taxon>
        <taxon>Pooideae</taxon>
        <taxon>Poodae</taxon>
        <taxon>Poeae</taxon>
        <taxon>Poeae Chloroplast Group 1 (Aveneae type)</taxon>
        <taxon>Aveninae</taxon>
        <taxon>Avena</taxon>
    </lineage>
</organism>
<reference evidence="1" key="1">
    <citation type="submission" date="2021-05" db="EMBL/GenBank/DDBJ databases">
        <authorList>
            <person name="Scholz U."/>
            <person name="Mascher M."/>
            <person name="Fiebig A."/>
        </authorList>
    </citation>
    <scope>NUCLEOTIDE SEQUENCE [LARGE SCALE GENOMIC DNA]</scope>
</reference>
<name>A0ACD6A1J6_AVESA</name>